<evidence type="ECO:0000313" key="2">
    <source>
        <dbReference type="Proteomes" id="UP000231070"/>
    </source>
</evidence>
<reference evidence="1 2" key="1">
    <citation type="submission" date="2017-08" db="EMBL/GenBank/DDBJ databases">
        <title>Pleomorphomonas carboxidotrophicus sp. nov., a new mesophilic hydrogenogenic carboxidotroph.</title>
        <authorList>
            <person name="Esquivel-Elizondo S."/>
            <person name="Krajmalnik-Brown R."/>
            <person name="Maldonado J."/>
        </authorList>
    </citation>
    <scope>NUCLEOTIDE SEQUENCE [LARGE SCALE GENOMIC DNA]</scope>
    <source>
        <strain evidence="1 2">SVCO-16</strain>
    </source>
</reference>
<sequence length="375" mass="41720">MTRSGFDTEDLFQALLSRHPGLLKKAAGAGGRLLLITRELGIPEEMGGYGRWSLDHLFVDSEGVPVFVEVKRATDTRTRREVVAQMLDYAANGIAFWQIGGLISAYQSSANEEGKNPDEELLSFIGATVEPEGAVETFWKRVETNLRAGRVRLLFVADKIPKELARIVEFLNEQMRSAEVLAIELEHYNDGSEVRMIVPRLIGATERAETAKAAAPDGKPVGSIEDNLTEMARNFGDDAKAGAKKAIAWFEAQGFEFTQARSGSSACVMIPRTDGKECWPFFIRYNTGRFEFALQNTRMTPFYSLFDNRRALVDRIAHCLRAANLAVSSKAPDGWPSFALADLVRRENWDGFVEIASEIIEHVQDRSPKLTPEGQ</sequence>
<keyword evidence="2" id="KW-1185">Reference proteome</keyword>
<organism evidence="1 2">
    <name type="scientific">Pleomorphomonas carboxyditropha</name>
    <dbReference type="NCBI Taxonomy" id="2023338"/>
    <lineage>
        <taxon>Bacteria</taxon>
        <taxon>Pseudomonadati</taxon>
        <taxon>Pseudomonadota</taxon>
        <taxon>Alphaproteobacteria</taxon>
        <taxon>Hyphomicrobiales</taxon>
        <taxon>Pleomorphomonadaceae</taxon>
        <taxon>Pleomorphomonas</taxon>
    </lineage>
</organism>
<gene>
    <name evidence="1" type="ORF">CJ014_22390</name>
</gene>
<comment type="caution">
    <text evidence="1">The sequence shown here is derived from an EMBL/GenBank/DDBJ whole genome shotgun (WGS) entry which is preliminary data.</text>
</comment>
<accession>A0A2G9WQQ6</accession>
<protein>
    <submittedName>
        <fullName evidence="1">Uncharacterized protein</fullName>
    </submittedName>
</protein>
<name>A0A2G9WQQ6_9HYPH</name>
<dbReference type="Proteomes" id="UP000231070">
    <property type="component" value="Unassembled WGS sequence"/>
</dbReference>
<dbReference type="AlphaFoldDB" id="A0A2G9WQQ6"/>
<evidence type="ECO:0000313" key="1">
    <source>
        <dbReference type="EMBL" id="PIO97051.1"/>
    </source>
</evidence>
<dbReference type="GO" id="GO:0003676">
    <property type="term" value="F:nucleic acid binding"/>
    <property type="evidence" value="ECO:0007669"/>
    <property type="project" value="InterPro"/>
</dbReference>
<dbReference type="Gene3D" id="3.40.1350.10">
    <property type="match status" value="1"/>
</dbReference>
<dbReference type="InterPro" id="IPR011856">
    <property type="entry name" value="tRNA_endonuc-like_dom_sf"/>
</dbReference>
<proteinExistence type="predicted"/>
<dbReference type="EMBL" id="NQVN01000022">
    <property type="protein sequence ID" value="PIO97051.1"/>
    <property type="molecule type" value="Genomic_DNA"/>
</dbReference>